<evidence type="ECO:0000313" key="3">
    <source>
        <dbReference type="Proteomes" id="UP000002051"/>
    </source>
</evidence>
<dbReference type="EnsemblPlants" id="KEH41912">
    <property type="protein sequence ID" value="KEH41912"/>
    <property type="gene ID" value="MTR_1g057380"/>
</dbReference>
<dbReference type="AlphaFoldDB" id="A0A072VJG1"/>
<accession>A0A072VJG1</accession>
<dbReference type="HOGENOM" id="CLU_2625642_0_0_1"/>
<gene>
    <name evidence="1" type="ordered locus">MTR_1g057380</name>
</gene>
<organism evidence="1 3">
    <name type="scientific">Medicago truncatula</name>
    <name type="common">Barrel medic</name>
    <name type="synonym">Medicago tribuloides</name>
    <dbReference type="NCBI Taxonomy" id="3880"/>
    <lineage>
        <taxon>Eukaryota</taxon>
        <taxon>Viridiplantae</taxon>
        <taxon>Streptophyta</taxon>
        <taxon>Embryophyta</taxon>
        <taxon>Tracheophyta</taxon>
        <taxon>Spermatophyta</taxon>
        <taxon>Magnoliopsida</taxon>
        <taxon>eudicotyledons</taxon>
        <taxon>Gunneridae</taxon>
        <taxon>Pentapetalae</taxon>
        <taxon>rosids</taxon>
        <taxon>fabids</taxon>
        <taxon>Fabales</taxon>
        <taxon>Fabaceae</taxon>
        <taxon>Papilionoideae</taxon>
        <taxon>50 kb inversion clade</taxon>
        <taxon>NPAAA clade</taxon>
        <taxon>Hologalegina</taxon>
        <taxon>IRL clade</taxon>
        <taxon>Trifolieae</taxon>
        <taxon>Medicago</taxon>
    </lineage>
</organism>
<dbReference type="EMBL" id="CM001217">
    <property type="protein sequence ID" value="KEH41912.1"/>
    <property type="molecule type" value="Genomic_DNA"/>
</dbReference>
<sequence length="78" mass="8738">MSKFRSIDSLCRWVFVMVENVDDDPVKEKLIFVDNFGDVTPSRVVDKPNIDGASIHVEASLHVDSGVVQLDFNKVDTT</sequence>
<name>A0A072VJG1_MEDTR</name>
<evidence type="ECO:0000313" key="2">
    <source>
        <dbReference type="EnsemblPlants" id="KEH41912"/>
    </source>
</evidence>
<evidence type="ECO:0000313" key="1">
    <source>
        <dbReference type="EMBL" id="KEH41912.1"/>
    </source>
</evidence>
<dbReference type="Proteomes" id="UP000002051">
    <property type="component" value="Unassembled WGS sequence"/>
</dbReference>
<keyword evidence="3" id="KW-1185">Reference proteome</keyword>
<protein>
    <submittedName>
        <fullName evidence="1 2">Uncharacterized protein</fullName>
    </submittedName>
</protein>
<proteinExistence type="predicted"/>
<reference evidence="1 3" key="2">
    <citation type="journal article" date="2014" name="BMC Genomics">
        <title>An improved genome release (version Mt4.0) for the model legume Medicago truncatula.</title>
        <authorList>
            <person name="Tang H."/>
            <person name="Krishnakumar V."/>
            <person name="Bidwell S."/>
            <person name="Rosen B."/>
            <person name="Chan A."/>
            <person name="Zhou S."/>
            <person name="Gentzbittel L."/>
            <person name="Childs K.L."/>
            <person name="Yandell M."/>
            <person name="Gundlach H."/>
            <person name="Mayer K.F."/>
            <person name="Schwartz D.C."/>
            <person name="Town C.D."/>
        </authorList>
    </citation>
    <scope>GENOME REANNOTATION</scope>
    <source>
        <strain evidence="1">A17</strain>
        <strain evidence="2 3">cv. Jemalong A17</strain>
    </source>
</reference>
<reference evidence="2" key="3">
    <citation type="submission" date="2015-04" db="UniProtKB">
        <authorList>
            <consortium name="EnsemblPlants"/>
        </authorList>
    </citation>
    <scope>IDENTIFICATION</scope>
    <source>
        <strain evidence="2">cv. Jemalong A17</strain>
    </source>
</reference>
<reference evidence="1 3" key="1">
    <citation type="journal article" date="2011" name="Nature">
        <title>The Medicago genome provides insight into the evolution of rhizobial symbioses.</title>
        <authorList>
            <person name="Young N.D."/>
            <person name="Debelle F."/>
            <person name="Oldroyd G.E."/>
            <person name="Geurts R."/>
            <person name="Cannon S.B."/>
            <person name="Udvardi M.K."/>
            <person name="Benedito V.A."/>
            <person name="Mayer K.F."/>
            <person name="Gouzy J."/>
            <person name="Schoof H."/>
            <person name="Van de Peer Y."/>
            <person name="Proost S."/>
            <person name="Cook D.R."/>
            <person name="Meyers B.C."/>
            <person name="Spannagl M."/>
            <person name="Cheung F."/>
            <person name="De Mita S."/>
            <person name="Krishnakumar V."/>
            <person name="Gundlach H."/>
            <person name="Zhou S."/>
            <person name="Mudge J."/>
            <person name="Bharti A.K."/>
            <person name="Murray J.D."/>
            <person name="Naoumkina M.A."/>
            <person name="Rosen B."/>
            <person name="Silverstein K.A."/>
            <person name="Tang H."/>
            <person name="Rombauts S."/>
            <person name="Zhao P.X."/>
            <person name="Zhou P."/>
            <person name="Barbe V."/>
            <person name="Bardou P."/>
            <person name="Bechner M."/>
            <person name="Bellec A."/>
            <person name="Berger A."/>
            <person name="Berges H."/>
            <person name="Bidwell S."/>
            <person name="Bisseling T."/>
            <person name="Choisne N."/>
            <person name="Couloux A."/>
            <person name="Denny R."/>
            <person name="Deshpande S."/>
            <person name="Dai X."/>
            <person name="Doyle J.J."/>
            <person name="Dudez A.M."/>
            <person name="Farmer A.D."/>
            <person name="Fouteau S."/>
            <person name="Franken C."/>
            <person name="Gibelin C."/>
            <person name="Gish J."/>
            <person name="Goldstein S."/>
            <person name="Gonzalez A.J."/>
            <person name="Green P.J."/>
            <person name="Hallab A."/>
            <person name="Hartog M."/>
            <person name="Hua A."/>
            <person name="Humphray S.J."/>
            <person name="Jeong D.H."/>
            <person name="Jing Y."/>
            <person name="Jocker A."/>
            <person name="Kenton S.M."/>
            <person name="Kim D.J."/>
            <person name="Klee K."/>
            <person name="Lai H."/>
            <person name="Lang C."/>
            <person name="Lin S."/>
            <person name="Macmil S.L."/>
            <person name="Magdelenat G."/>
            <person name="Matthews L."/>
            <person name="McCorrison J."/>
            <person name="Monaghan E.L."/>
            <person name="Mun J.H."/>
            <person name="Najar F.Z."/>
            <person name="Nicholson C."/>
            <person name="Noirot C."/>
            <person name="O'Bleness M."/>
            <person name="Paule C.R."/>
            <person name="Poulain J."/>
            <person name="Prion F."/>
            <person name="Qin B."/>
            <person name="Qu C."/>
            <person name="Retzel E.F."/>
            <person name="Riddle C."/>
            <person name="Sallet E."/>
            <person name="Samain S."/>
            <person name="Samson N."/>
            <person name="Sanders I."/>
            <person name="Saurat O."/>
            <person name="Scarpelli C."/>
            <person name="Schiex T."/>
            <person name="Segurens B."/>
            <person name="Severin A.J."/>
            <person name="Sherrier D.J."/>
            <person name="Shi R."/>
            <person name="Sims S."/>
            <person name="Singer S.R."/>
            <person name="Sinharoy S."/>
            <person name="Sterck L."/>
            <person name="Viollet A."/>
            <person name="Wang B.B."/>
            <person name="Wang K."/>
            <person name="Wang M."/>
            <person name="Wang X."/>
            <person name="Warfsmann J."/>
            <person name="Weissenbach J."/>
            <person name="White D.D."/>
            <person name="White J.D."/>
            <person name="Wiley G.B."/>
            <person name="Wincker P."/>
            <person name="Xing Y."/>
            <person name="Yang L."/>
            <person name="Yao Z."/>
            <person name="Ying F."/>
            <person name="Zhai J."/>
            <person name="Zhou L."/>
            <person name="Zuber A."/>
            <person name="Denarie J."/>
            <person name="Dixon R.A."/>
            <person name="May G.D."/>
            <person name="Schwartz D.C."/>
            <person name="Rogers J."/>
            <person name="Quetier F."/>
            <person name="Town C.D."/>
            <person name="Roe B.A."/>
        </authorList>
    </citation>
    <scope>NUCLEOTIDE SEQUENCE [LARGE SCALE GENOMIC DNA]</scope>
    <source>
        <strain evidence="1">A17</strain>
        <strain evidence="2 3">cv. Jemalong A17</strain>
    </source>
</reference>